<name>A0A0M6YGX5_9RHOB</name>
<dbReference type="Proteomes" id="UP000049222">
    <property type="component" value="Unassembled WGS sequence"/>
</dbReference>
<keyword evidence="3" id="KW-1185">Reference proteome</keyword>
<evidence type="ECO:0000313" key="3">
    <source>
        <dbReference type="Proteomes" id="UP000049222"/>
    </source>
</evidence>
<reference evidence="2 3" key="1">
    <citation type="submission" date="2015-07" db="EMBL/GenBank/DDBJ databases">
        <authorList>
            <person name="Noorani M."/>
        </authorList>
    </citation>
    <scope>NUCLEOTIDE SEQUENCE [LARGE SCALE GENOMIC DNA]</scope>
    <source>
        <strain evidence="2 3">CECT 7802</strain>
    </source>
</reference>
<feature type="region of interest" description="Disordered" evidence="1">
    <location>
        <begin position="64"/>
        <end position="84"/>
    </location>
</feature>
<dbReference type="STRING" id="420998.JDO7802_01612"/>
<proteinExistence type="predicted"/>
<accession>A0A0M6YGX5</accession>
<organism evidence="2 3">
    <name type="scientific">Jannaschia donghaensis</name>
    <dbReference type="NCBI Taxonomy" id="420998"/>
    <lineage>
        <taxon>Bacteria</taxon>
        <taxon>Pseudomonadati</taxon>
        <taxon>Pseudomonadota</taxon>
        <taxon>Alphaproteobacteria</taxon>
        <taxon>Rhodobacterales</taxon>
        <taxon>Roseobacteraceae</taxon>
        <taxon>Jannaschia</taxon>
    </lineage>
</organism>
<gene>
    <name evidence="2" type="ORF">JDO7802_01612</name>
</gene>
<sequence length="84" mass="9238">MAAGKSRFSPMTSVVVLKRRAAFASRATNRKGPAALRTTTYASSALRVLISINYTSDVARTHASNQGVRPYRRRKYSMTAGRTD</sequence>
<evidence type="ECO:0000313" key="2">
    <source>
        <dbReference type="EMBL" id="CTQ49598.1"/>
    </source>
</evidence>
<protein>
    <submittedName>
        <fullName evidence="2">Uncharacterized protein</fullName>
    </submittedName>
</protein>
<dbReference type="EMBL" id="CXSU01000011">
    <property type="protein sequence ID" value="CTQ49598.1"/>
    <property type="molecule type" value="Genomic_DNA"/>
</dbReference>
<evidence type="ECO:0000256" key="1">
    <source>
        <dbReference type="SAM" id="MobiDB-lite"/>
    </source>
</evidence>
<dbReference type="AlphaFoldDB" id="A0A0M6YGX5"/>